<feature type="transmembrane region" description="Helical" evidence="2">
    <location>
        <begin position="310"/>
        <end position="328"/>
    </location>
</feature>
<dbReference type="Proteomes" id="UP000256899">
    <property type="component" value="Unassembled WGS sequence"/>
</dbReference>
<feature type="transmembrane region" description="Helical" evidence="2">
    <location>
        <begin position="886"/>
        <end position="902"/>
    </location>
</feature>
<sequence length="978" mass="107408">MDKEIEALKAELASLEADVNQRFRAMESRLNSLARNDVTAEQGELASVPETSDNSVLHHKQIDSGQTNTESSFSFSSSQSPIPHDSSETSKIHSKETTADGSHTQLAQASKTKSYFSIWEFLQPLLFSIFDWLSPLVNAYESYKSRGMLGIVFLTIAGVGLTLAGFGYLMQLLIDQLGVGAKSLLMALAAIGVIGLGIGLRLKTCFSEFATAIVMLGLLLAYSTVYFTGSVYGLIPSLVVLFLYFVVAIVCHGLALWLGANLVAGMGIIGIATMPILSNTVQVESLYYLLSLLFIAGSSLLLAYRKAMPWLANVCLAFCVLALEWVIGIEETKVSAFAVNLFYLLFFAYTSLVLSKPLDNVKQSNSILIFFAALIGAVVLLFWQSSGFSSTAVAASFLLNFAAAIAVSTMFYRIKLPYTHFFVLSGVLWAVLTVVSLVSDSYWGIAWAAEGILLLYLGRQYLMPNVVNQGQVLIGLSLGYCWFGLAPYFPTPALQTADGWLLSTAIIATIGIWQRLITQASLFGNITTQRVKPALQLIEVVWLSVLLVSSLSIWIGNWTGAVIILWQLAVLMRAKQCRQASIEGVAVVLILVALFYVNVGAQLVNSYRFTALPLFAQLALVSAFIQLWLWAEFYRRAKVESKLIPYAENARILFYLLLPICWIGTATRRLDEDVLALLWLSPMIAHLLAHKLKQDIIVKEAKLLTLFTSLLFIGLIAVVEPILGLFAIAGFAILYGVAFYIERQAIDKALEQYICSWGIVSLSFALPIYIASYTNSMLIGVLLGAVIWLTHLVFIKYSSHLMRNERLIVAVVGMSIILAWGLTFVDALYALVPMAFLLASWQRKGLLESTLIGRFFGENTPLLLHALGAVSYVVTMLALASYRFDLLIAPSLAIHGALILFLQDKRLVVVKFGFSILLLGIAKLAIIDAANALLWQKVILFMGIGAFILVASFWYQRLSNKEAGKADELNKSFVNEAG</sequence>
<feature type="transmembrane region" description="Helical" evidence="2">
    <location>
        <begin position="540"/>
        <end position="568"/>
    </location>
</feature>
<feature type="transmembrane region" description="Helical" evidence="2">
    <location>
        <begin position="441"/>
        <end position="458"/>
    </location>
</feature>
<feature type="transmembrane region" description="Helical" evidence="2">
    <location>
        <begin position="807"/>
        <end position="840"/>
    </location>
</feature>
<keyword evidence="2" id="KW-0812">Transmembrane</keyword>
<feature type="transmembrane region" description="Helical" evidence="2">
    <location>
        <begin position="611"/>
        <end position="631"/>
    </location>
</feature>
<evidence type="ECO:0000256" key="1">
    <source>
        <dbReference type="SAM" id="MobiDB-lite"/>
    </source>
</evidence>
<evidence type="ECO:0000313" key="4">
    <source>
        <dbReference type="Proteomes" id="UP000256899"/>
    </source>
</evidence>
<keyword evidence="2" id="KW-1133">Transmembrane helix</keyword>
<feature type="transmembrane region" description="Helical" evidence="2">
    <location>
        <begin position="418"/>
        <end position="435"/>
    </location>
</feature>
<protein>
    <submittedName>
        <fullName evidence="3">DUF2339 domain-containing protein</fullName>
    </submittedName>
</protein>
<feature type="transmembrane region" description="Helical" evidence="2">
    <location>
        <begin position="908"/>
        <end position="926"/>
    </location>
</feature>
<feature type="transmembrane region" description="Helical" evidence="2">
    <location>
        <begin position="366"/>
        <end position="385"/>
    </location>
</feature>
<feature type="compositionally biased region" description="Basic and acidic residues" evidence="1">
    <location>
        <begin position="85"/>
        <end position="98"/>
    </location>
</feature>
<feature type="transmembrane region" description="Helical" evidence="2">
    <location>
        <begin position="938"/>
        <end position="955"/>
    </location>
</feature>
<feature type="transmembrane region" description="Helical" evidence="2">
    <location>
        <begin position="234"/>
        <end position="255"/>
    </location>
</feature>
<reference evidence="4" key="1">
    <citation type="submission" date="2018-08" db="EMBL/GenBank/DDBJ databases">
        <title>Thalassotalea euphylliae genome.</title>
        <authorList>
            <person name="Summers S."/>
            <person name="Rice S.A."/>
            <person name="Freckelton M.L."/>
            <person name="Nedved B.T."/>
            <person name="Hadfield M.G."/>
        </authorList>
    </citation>
    <scope>NUCLEOTIDE SEQUENCE [LARGE SCALE GENOMIC DNA]</scope>
    <source>
        <strain evidence="4">H3</strain>
    </source>
</reference>
<organism evidence="3 4">
    <name type="scientific">Thalassotalea euphylliae</name>
    <dbReference type="NCBI Taxonomy" id="1655234"/>
    <lineage>
        <taxon>Bacteria</taxon>
        <taxon>Pseudomonadati</taxon>
        <taxon>Pseudomonadota</taxon>
        <taxon>Gammaproteobacteria</taxon>
        <taxon>Alteromonadales</taxon>
        <taxon>Colwelliaceae</taxon>
        <taxon>Thalassotalea</taxon>
    </lineage>
</organism>
<feature type="transmembrane region" description="Helical" evidence="2">
    <location>
        <begin position="209"/>
        <end position="228"/>
    </location>
</feature>
<keyword evidence="2" id="KW-0472">Membrane</keyword>
<feature type="transmembrane region" description="Helical" evidence="2">
    <location>
        <begin position="580"/>
        <end position="599"/>
    </location>
</feature>
<feature type="compositionally biased region" description="Low complexity" evidence="1">
    <location>
        <begin position="71"/>
        <end position="84"/>
    </location>
</feature>
<name>A0A3E0TZ27_9GAMM</name>
<evidence type="ECO:0000313" key="3">
    <source>
        <dbReference type="EMBL" id="REL29245.1"/>
    </source>
</evidence>
<feature type="transmembrane region" description="Helical" evidence="2">
    <location>
        <begin position="725"/>
        <end position="741"/>
    </location>
</feature>
<dbReference type="PANTHER" id="PTHR38434">
    <property type="entry name" value="BLL2549 PROTEIN"/>
    <property type="match status" value="1"/>
</dbReference>
<feature type="transmembrane region" description="Helical" evidence="2">
    <location>
        <begin position="753"/>
        <end position="771"/>
    </location>
</feature>
<feature type="transmembrane region" description="Helical" evidence="2">
    <location>
        <begin position="183"/>
        <end position="202"/>
    </location>
</feature>
<dbReference type="AlphaFoldDB" id="A0A3E0TZ27"/>
<keyword evidence="4" id="KW-1185">Reference proteome</keyword>
<evidence type="ECO:0000256" key="2">
    <source>
        <dbReference type="SAM" id="Phobius"/>
    </source>
</evidence>
<gene>
    <name evidence="3" type="ORF">DXX94_00035</name>
</gene>
<dbReference type="Pfam" id="PF10101">
    <property type="entry name" value="DUF2339"/>
    <property type="match status" value="1"/>
</dbReference>
<accession>A0A3E0TZ27</accession>
<dbReference type="EMBL" id="QUOT01000001">
    <property type="protein sequence ID" value="REL29245.1"/>
    <property type="molecule type" value="Genomic_DNA"/>
</dbReference>
<feature type="transmembrane region" description="Helical" evidence="2">
    <location>
        <begin position="148"/>
        <end position="171"/>
    </location>
</feature>
<proteinExistence type="predicted"/>
<feature type="transmembrane region" description="Helical" evidence="2">
    <location>
        <begin position="334"/>
        <end position="354"/>
    </location>
</feature>
<feature type="transmembrane region" description="Helical" evidence="2">
    <location>
        <begin position="652"/>
        <end position="668"/>
    </location>
</feature>
<feature type="transmembrane region" description="Helical" evidence="2">
    <location>
        <begin position="286"/>
        <end position="303"/>
    </location>
</feature>
<dbReference type="RefSeq" id="WP_116013042.1">
    <property type="nucleotide sequence ID" value="NZ_QUOT01000001.1"/>
</dbReference>
<feature type="transmembrane region" description="Helical" evidence="2">
    <location>
        <begin position="391"/>
        <end position="411"/>
    </location>
</feature>
<dbReference type="InterPro" id="IPR019286">
    <property type="entry name" value="DUF2339_TM"/>
</dbReference>
<feature type="transmembrane region" description="Helical" evidence="2">
    <location>
        <begin position="470"/>
        <end position="489"/>
    </location>
</feature>
<comment type="caution">
    <text evidence="3">The sequence shown here is derived from an EMBL/GenBank/DDBJ whole genome shotgun (WGS) entry which is preliminary data.</text>
</comment>
<feature type="region of interest" description="Disordered" evidence="1">
    <location>
        <begin position="62"/>
        <end position="104"/>
    </location>
</feature>
<feature type="transmembrane region" description="Helical" evidence="2">
    <location>
        <begin position="777"/>
        <end position="795"/>
    </location>
</feature>
<feature type="transmembrane region" description="Helical" evidence="2">
    <location>
        <begin position="262"/>
        <end position="280"/>
    </location>
</feature>
<dbReference type="PANTHER" id="PTHR38434:SF1">
    <property type="entry name" value="BLL2549 PROTEIN"/>
    <property type="match status" value="1"/>
</dbReference>